<dbReference type="Proteomes" id="UP000095281">
    <property type="component" value="Unplaced"/>
</dbReference>
<sequence>MVISHANNPLVLVIIFAVSDEDIRGVVGLFLVSSPGRQGFECHFPTNVKDDCCSSEQDPSTIQRRFLLNITFKINFIFNKMVLINTGWSSSCSDGQGSATAYGCASLGVHNQQITQSTDF</sequence>
<proteinExistence type="predicted"/>
<dbReference type="WBParaSite" id="MhA1_Contig628.frz3.gene1">
    <property type="protein sequence ID" value="MhA1_Contig628.frz3.gene1"/>
    <property type="gene ID" value="MhA1_Contig628.frz3.gene1"/>
</dbReference>
<dbReference type="AlphaFoldDB" id="A0A1I8BW52"/>
<evidence type="ECO:0000313" key="1">
    <source>
        <dbReference type="Proteomes" id="UP000095281"/>
    </source>
</evidence>
<accession>A0A1I8BW52</accession>
<organism evidence="1 2">
    <name type="scientific">Meloidogyne hapla</name>
    <name type="common">Root-knot nematode worm</name>
    <dbReference type="NCBI Taxonomy" id="6305"/>
    <lineage>
        <taxon>Eukaryota</taxon>
        <taxon>Metazoa</taxon>
        <taxon>Ecdysozoa</taxon>
        <taxon>Nematoda</taxon>
        <taxon>Chromadorea</taxon>
        <taxon>Rhabditida</taxon>
        <taxon>Tylenchina</taxon>
        <taxon>Tylenchomorpha</taxon>
        <taxon>Tylenchoidea</taxon>
        <taxon>Meloidogynidae</taxon>
        <taxon>Meloidogyninae</taxon>
        <taxon>Meloidogyne</taxon>
    </lineage>
</organism>
<name>A0A1I8BW52_MELHA</name>
<keyword evidence="1" id="KW-1185">Reference proteome</keyword>
<reference evidence="2" key="1">
    <citation type="submission" date="2016-11" db="UniProtKB">
        <authorList>
            <consortium name="WormBaseParasite"/>
        </authorList>
    </citation>
    <scope>IDENTIFICATION</scope>
</reference>
<protein>
    <submittedName>
        <fullName evidence="2">Secreted protein</fullName>
    </submittedName>
</protein>
<evidence type="ECO:0000313" key="2">
    <source>
        <dbReference type="WBParaSite" id="MhA1_Contig628.frz3.gene1"/>
    </source>
</evidence>